<keyword evidence="4" id="KW-1185">Reference proteome</keyword>
<evidence type="ECO:0000256" key="2">
    <source>
        <dbReference type="SAM" id="Phobius"/>
    </source>
</evidence>
<evidence type="ECO:0000256" key="1">
    <source>
        <dbReference type="SAM" id="MobiDB-lite"/>
    </source>
</evidence>
<feature type="region of interest" description="Disordered" evidence="1">
    <location>
        <begin position="525"/>
        <end position="549"/>
    </location>
</feature>
<name>A0A2C6LAC2_9APIC</name>
<dbReference type="OrthoDB" id="345641at2759"/>
<dbReference type="GeneID" id="94425496"/>
<sequence length="549" mass="61373">MMDATYVSRSTCLGHVQQGFGVETAGSRVPNCDSDGDADSNAGLLEAGEASGNNSAYIRRPGHFSMSINGKADSSLYFADKRGGRDGHAGVAAVFEQVRQATRVWVTVAACLLLLFIAVSSILSWRSTKPSLAVPRTGQGVTLIRQETTKDVHAALHAAIGPRNHIHQEEPRYSKHERSDFSEDGTKQHPDDLSYVDVWDGEEHHDLHLSRGVEGLQTPLYRLPFVDGQYNETHVVGVHTSPLNVPRRLWVDGGRIEEAIGGTYDIMVTRDGRPKPLLIHGRLVWKRITNAQHSAETNVMASPLYLFYDHTHHTWVFNRELNFRKPDPLAFLPHGALLPVIRQKVRPHVTTDPNTDMENSKRYTEYAQHGVPKSVHWVVRDSGPVNTVSGATSRSASVGVTADPSIRVTGHPSFVGPEDFCQLSVQKVFHAPEEGSLDLSDVDDPEEDENLHDDDAEQQSDEHYEDEDEGELEKLFIPEQARTRQQFLTHPQTHVYHTFDEMHKSYDHRNIVADPVAYLETHGHPDVEGVERQFGDDTPGERHPLRPED</sequence>
<dbReference type="RefSeq" id="XP_067925738.1">
    <property type="nucleotide sequence ID" value="XM_068062285.1"/>
</dbReference>
<protein>
    <submittedName>
        <fullName evidence="3">Transmembrane protein</fullName>
    </submittedName>
</protein>
<dbReference type="Proteomes" id="UP000221165">
    <property type="component" value="Unassembled WGS sequence"/>
</dbReference>
<evidence type="ECO:0000313" key="4">
    <source>
        <dbReference type="Proteomes" id="UP000221165"/>
    </source>
</evidence>
<keyword evidence="2" id="KW-1133">Transmembrane helix</keyword>
<evidence type="ECO:0000313" key="3">
    <source>
        <dbReference type="EMBL" id="PHJ24064.1"/>
    </source>
</evidence>
<dbReference type="AlphaFoldDB" id="A0A2C6LAC2"/>
<reference evidence="3 4" key="1">
    <citation type="journal article" date="2017" name="Int. J. Parasitol.">
        <title>The genome of the protozoan parasite Cystoisospora suis and a reverse vaccinology approach to identify vaccine candidates.</title>
        <authorList>
            <person name="Palmieri N."/>
            <person name="Shrestha A."/>
            <person name="Ruttkowski B."/>
            <person name="Beck T."/>
            <person name="Vogl C."/>
            <person name="Tomley F."/>
            <person name="Blake D.P."/>
            <person name="Joachim A."/>
        </authorList>
    </citation>
    <scope>NUCLEOTIDE SEQUENCE [LARGE SCALE GENOMIC DNA]</scope>
    <source>
        <strain evidence="3 4">Wien I</strain>
    </source>
</reference>
<dbReference type="VEuPathDB" id="ToxoDB:CSUI_002083"/>
<accession>A0A2C6LAC2</accession>
<feature type="transmembrane region" description="Helical" evidence="2">
    <location>
        <begin position="104"/>
        <end position="125"/>
    </location>
</feature>
<keyword evidence="2" id="KW-0472">Membrane</keyword>
<feature type="compositionally biased region" description="Acidic residues" evidence="1">
    <location>
        <begin position="440"/>
        <end position="470"/>
    </location>
</feature>
<feature type="region of interest" description="Disordered" evidence="1">
    <location>
        <begin position="163"/>
        <end position="189"/>
    </location>
</feature>
<organism evidence="3 4">
    <name type="scientific">Cystoisospora suis</name>
    <dbReference type="NCBI Taxonomy" id="483139"/>
    <lineage>
        <taxon>Eukaryota</taxon>
        <taxon>Sar</taxon>
        <taxon>Alveolata</taxon>
        <taxon>Apicomplexa</taxon>
        <taxon>Conoidasida</taxon>
        <taxon>Coccidia</taxon>
        <taxon>Eucoccidiorida</taxon>
        <taxon>Eimeriorina</taxon>
        <taxon>Sarcocystidae</taxon>
        <taxon>Cystoisospora</taxon>
    </lineage>
</organism>
<gene>
    <name evidence="3" type="ORF">CSUI_002083</name>
</gene>
<feature type="region of interest" description="Disordered" evidence="1">
    <location>
        <begin position="433"/>
        <end position="470"/>
    </location>
</feature>
<keyword evidence="2 3" id="KW-0812">Transmembrane</keyword>
<proteinExistence type="predicted"/>
<dbReference type="EMBL" id="MIGC01000873">
    <property type="protein sequence ID" value="PHJ24064.1"/>
    <property type="molecule type" value="Genomic_DNA"/>
</dbReference>
<comment type="caution">
    <text evidence="3">The sequence shown here is derived from an EMBL/GenBank/DDBJ whole genome shotgun (WGS) entry which is preliminary data.</text>
</comment>
<feature type="compositionally biased region" description="Basic and acidic residues" evidence="1">
    <location>
        <begin position="166"/>
        <end position="189"/>
    </location>
</feature>